<dbReference type="EC" id="2.1.1.242" evidence="1"/>
<dbReference type="InterPro" id="IPR007536">
    <property type="entry name" value="16SrRNA_methylTrfase_J"/>
</dbReference>
<comment type="subcellular location">
    <subcellularLocation>
        <location evidence="1">Cytoplasm</location>
    </subcellularLocation>
</comment>
<dbReference type="AlphaFoldDB" id="A0A291B7C1"/>
<dbReference type="PANTHER" id="PTHR36112">
    <property type="entry name" value="RIBOSOMAL RNA SMALL SUBUNIT METHYLTRANSFERASE J"/>
    <property type="match status" value="1"/>
</dbReference>
<feature type="binding site" evidence="1">
    <location>
        <begin position="158"/>
        <end position="159"/>
    </location>
    <ligand>
        <name>S-adenosyl-L-methionine</name>
        <dbReference type="ChEBI" id="CHEBI:59789"/>
    </ligand>
</feature>
<keyword evidence="1" id="KW-0963">Cytoplasm</keyword>
<keyword evidence="3" id="KW-1185">Reference proteome</keyword>
<evidence type="ECO:0000313" key="3">
    <source>
        <dbReference type="Proteomes" id="UP000218160"/>
    </source>
</evidence>
<keyword evidence="1 2" id="KW-0489">Methyltransferase</keyword>
<reference evidence="3" key="1">
    <citation type="submission" date="2017-04" db="EMBL/GenBank/DDBJ databases">
        <title>Genome evolution of the luminous symbionts of deep sea anglerfish.</title>
        <authorList>
            <person name="Hendry T.A."/>
        </authorList>
    </citation>
    <scope>NUCLEOTIDE SEQUENCE [LARGE SCALE GENOMIC DNA]</scope>
</reference>
<comment type="catalytic activity">
    <reaction evidence="1">
        <text>guanosine(1516) in 16S rRNA + S-adenosyl-L-methionine = N(2)-methylguanosine(1516) in 16S rRNA + S-adenosyl-L-homocysteine + H(+)</text>
        <dbReference type="Rhea" id="RHEA:43220"/>
        <dbReference type="Rhea" id="RHEA-COMP:10412"/>
        <dbReference type="Rhea" id="RHEA-COMP:10413"/>
        <dbReference type="ChEBI" id="CHEBI:15378"/>
        <dbReference type="ChEBI" id="CHEBI:57856"/>
        <dbReference type="ChEBI" id="CHEBI:59789"/>
        <dbReference type="ChEBI" id="CHEBI:74269"/>
        <dbReference type="ChEBI" id="CHEBI:74481"/>
        <dbReference type="EC" id="2.1.1.242"/>
    </reaction>
</comment>
<feature type="binding site" evidence="1">
    <location>
        <begin position="106"/>
        <end position="107"/>
    </location>
    <ligand>
        <name>S-adenosyl-L-methionine</name>
        <dbReference type="ChEBI" id="CHEBI:59789"/>
    </ligand>
</feature>
<dbReference type="GO" id="GO:0008990">
    <property type="term" value="F:rRNA (guanine-N2-)-methyltransferase activity"/>
    <property type="evidence" value="ECO:0007669"/>
    <property type="project" value="UniProtKB-UniRule"/>
</dbReference>
<dbReference type="SUPFAM" id="SSF53335">
    <property type="entry name" value="S-adenosyl-L-methionine-dependent methyltransferases"/>
    <property type="match status" value="1"/>
</dbReference>
<dbReference type="Gene3D" id="3.40.50.150">
    <property type="entry name" value="Vaccinia Virus protein VP39"/>
    <property type="match status" value="1"/>
</dbReference>
<keyword evidence="1" id="KW-0698">rRNA processing</keyword>
<accession>A0A291B7C1</accession>
<feature type="binding site" evidence="1">
    <location>
        <position position="181"/>
    </location>
    <ligand>
        <name>S-adenosyl-L-methionine</name>
        <dbReference type="ChEBI" id="CHEBI:59789"/>
    </ligand>
</feature>
<feature type="binding site" evidence="1">
    <location>
        <begin position="122"/>
        <end position="123"/>
    </location>
    <ligand>
        <name>S-adenosyl-L-methionine</name>
        <dbReference type="ChEBI" id="CHEBI:59789"/>
    </ligand>
</feature>
<gene>
    <name evidence="1" type="primary">rsmJ</name>
    <name evidence="2" type="ORF">BTN50_0356</name>
</gene>
<evidence type="ECO:0000313" key="2">
    <source>
        <dbReference type="EMBL" id="ATF08890.1"/>
    </source>
</evidence>
<dbReference type="InterPro" id="IPR029063">
    <property type="entry name" value="SAM-dependent_MTases_sf"/>
</dbReference>
<proteinExistence type="inferred from homology"/>
<dbReference type="KEGG" id="elux:BTN50_0356"/>
<organism evidence="2 3">
    <name type="scientific">Candidatus Enterovibrio altilux</name>
    <dbReference type="NCBI Taxonomy" id="1927128"/>
    <lineage>
        <taxon>Bacteria</taxon>
        <taxon>Pseudomonadati</taxon>
        <taxon>Pseudomonadota</taxon>
        <taxon>Gammaproteobacteria</taxon>
        <taxon>Vibrionales</taxon>
        <taxon>Vibrionaceae</taxon>
        <taxon>Enterovibrio</taxon>
    </lineage>
</organism>
<dbReference type="GO" id="GO:0005737">
    <property type="term" value="C:cytoplasm"/>
    <property type="evidence" value="ECO:0007669"/>
    <property type="project" value="UniProtKB-SubCell"/>
</dbReference>
<dbReference type="Gene3D" id="3.40.1630.10">
    <property type="entry name" value="YhiQ-like domain"/>
    <property type="match status" value="1"/>
</dbReference>
<dbReference type="Proteomes" id="UP000218160">
    <property type="component" value="Chromosome 1"/>
</dbReference>
<keyword evidence="1" id="KW-0949">S-adenosyl-L-methionine</keyword>
<dbReference type="EMBL" id="CP020660">
    <property type="protein sequence ID" value="ATF08890.1"/>
    <property type="molecule type" value="Genomic_DNA"/>
</dbReference>
<keyword evidence="1 2" id="KW-0808">Transferase</keyword>
<protein>
    <recommendedName>
        <fullName evidence="1">Ribosomal RNA small subunit methyltransferase J</fullName>
        <ecNumber evidence="1">2.1.1.242</ecNumber>
    </recommendedName>
    <alternativeName>
        <fullName evidence="1">16S rRNA m2G1516 methyltransferase</fullName>
    </alternativeName>
    <alternativeName>
        <fullName evidence="1">rRNA (guanine-N(2)-)-methyltransferase</fullName>
    </alternativeName>
</protein>
<sequence>MWRIQVHIALSCDAPERAEALVKITQDWGLIHDTDAIFSLILTEWFLELRKRDEPKLGAVHVDLSGGYVGYRRKFGGGKKQPIAKAVGLNKGIRPTVLDATAGLGRDAFVLASLGCTVMMVERHPVIGALLEDGLKRAKLDANISGWVSERMLMKHASSYDVFMQLMNDTLLKRPDVIYLDPMYPHKKKSALAKKEMRMLRSLVGTDMDAYDLFALAYALATKRIVVKRPNYAKFLSEKIPSVQIKTKNNRFDVYVKAPMR</sequence>
<name>A0A291B7C1_9GAMM</name>
<dbReference type="HAMAP" id="MF_01523">
    <property type="entry name" value="16SrRNA_methyltr_J"/>
    <property type="match status" value="1"/>
</dbReference>
<dbReference type="Pfam" id="PF04445">
    <property type="entry name" value="SAM_MT"/>
    <property type="match status" value="1"/>
</dbReference>
<comment type="function">
    <text evidence="1">Specifically methylates the guanosine in position 1516 of 16S rRNA.</text>
</comment>
<dbReference type="PANTHER" id="PTHR36112:SF1">
    <property type="entry name" value="RIBOSOMAL RNA SMALL SUBUNIT METHYLTRANSFERASE J"/>
    <property type="match status" value="1"/>
</dbReference>
<comment type="similarity">
    <text evidence="1">Belongs to the methyltransferase superfamily. RsmJ family.</text>
</comment>
<evidence type="ECO:0000256" key="1">
    <source>
        <dbReference type="HAMAP-Rule" id="MF_01523"/>
    </source>
</evidence>